<dbReference type="InterPro" id="IPR016036">
    <property type="entry name" value="Malonyl_transacylase_ACP-bd"/>
</dbReference>
<dbReference type="PANTHER" id="PTHR42681">
    <property type="entry name" value="MALONYL-COA-ACYL CARRIER PROTEIN TRANSACYLASE, MITOCHONDRIAL"/>
    <property type="match status" value="1"/>
</dbReference>
<evidence type="ECO:0000256" key="3">
    <source>
        <dbReference type="ARBA" id="ARBA00048462"/>
    </source>
</evidence>
<comment type="similarity">
    <text evidence="4">Belongs to the fabD family.</text>
</comment>
<dbReference type="GO" id="GO:0004314">
    <property type="term" value="F:[acyl-carrier-protein] S-malonyltransferase activity"/>
    <property type="evidence" value="ECO:0007669"/>
    <property type="project" value="UniProtKB-EC"/>
</dbReference>
<evidence type="ECO:0000313" key="6">
    <source>
        <dbReference type="EMBL" id="MFC5286840.1"/>
    </source>
</evidence>
<evidence type="ECO:0000256" key="2">
    <source>
        <dbReference type="ARBA" id="ARBA00023315"/>
    </source>
</evidence>
<feature type="domain" description="Malonyl-CoA:ACP transacylase (MAT)" evidence="5">
    <location>
        <begin position="5"/>
        <end position="286"/>
    </location>
</feature>
<keyword evidence="1 4" id="KW-0808">Transferase</keyword>
<evidence type="ECO:0000256" key="4">
    <source>
        <dbReference type="PIRNR" id="PIRNR000446"/>
    </source>
</evidence>
<reference evidence="7" key="1">
    <citation type="journal article" date="2019" name="Int. J. Syst. Evol. Microbiol.">
        <title>The Global Catalogue of Microorganisms (GCM) 10K type strain sequencing project: providing services to taxonomists for standard genome sequencing and annotation.</title>
        <authorList>
            <consortium name="The Broad Institute Genomics Platform"/>
            <consortium name="The Broad Institute Genome Sequencing Center for Infectious Disease"/>
            <person name="Wu L."/>
            <person name="Ma J."/>
        </authorList>
    </citation>
    <scope>NUCLEOTIDE SEQUENCE [LARGE SCALE GENOMIC DNA]</scope>
    <source>
        <strain evidence="7">CCUG 59778</strain>
    </source>
</reference>
<dbReference type="PIRSF" id="PIRSF000446">
    <property type="entry name" value="Mct"/>
    <property type="match status" value="1"/>
</dbReference>
<comment type="caution">
    <text evidence="6">The sequence shown here is derived from an EMBL/GenBank/DDBJ whole genome shotgun (WGS) entry which is preliminary data.</text>
</comment>
<dbReference type="Gene3D" id="3.30.70.250">
    <property type="entry name" value="Malonyl-CoA ACP transacylase, ACP-binding"/>
    <property type="match status" value="1"/>
</dbReference>
<evidence type="ECO:0000313" key="7">
    <source>
        <dbReference type="Proteomes" id="UP001596157"/>
    </source>
</evidence>
<dbReference type="Pfam" id="PF00698">
    <property type="entry name" value="Acyl_transf_1"/>
    <property type="match status" value="1"/>
</dbReference>
<dbReference type="Gene3D" id="3.40.366.10">
    <property type="entry name" value="Malonyl-Coenzyme A Acyl Carrier Protein, domain 2"/>
    <property type="match status" value="1"/>
</dbReference>
<dbReference type="InterPro" id="IPR014043">
    <property type="entry name" value="Acyl_transferase_dom"/>
</dbReference>
<protein>
    <recommendedName>
        <fullName evidence="4">Malonyl CoA-acyl carrier protein transacylase</fullName>
        <ecNumber evidence="4">2.3.1.39</ecNumber>
    </recommendedName>
</protein>
<name>A0ABW0EKP0_9PSEU</name>
<dbReference type="EC" id="2.3.1.39" evidence="4"/>
<keyword evidence="2 4" id="KW-0012">Acyltransferase</keyword>
<dbReference type="SUPFAM" id="SSF52151">
    <property type="entry name" value="FabD/lysophospholipase-like"/>
    <property type="match status" value="1"/>
</dbReference>
<dbReference type="SUPFAM" id="SSF55048">
    <property type="entry name" value="Probable ACP-binding domain of malonyl-CoA ACP transacylase"/>
    <property type="match status" value="1"/>
</dbReference>
<comment type="catalytic activity">
    <reaction evidence="3 4">
        <text>holo-[ACP] + malonyl-CoA = malonyl-[ACP] + CoA</text>
        <dbReference type="Rhea" id="RHEA:41792"/>
        <dbReference type="Rhea" id="RHEA-COMP:9623"/>
        <dbReference type="Rhea" id="RHEA-COMP:9685"/>
        <dbReference type="ChEBI" id="CHEBI:57287"/>
        <dbReference type="ChEBI" id="CHEBI:57384"/>
        <dbReference type="ChEBI" id="CHEBI:64479"/>
        <dbReference type="ChEBI" id="CHEBI:78449"/>
        <dbReference type="EC" id="2.3.1.39"/>
    </reaction>
</comment>
<dbReference type="InterPro" id="IPR024925">
    <property type="entry name" value="Malonyl_CoA-ACP_transAc"/>
</dbReference>
<sequence length="306" mass="31348">MIAFVFPGQGTVRVGMGGWLRRDPVGAAVVARADEVMADVLGEPVSQLCARGPAEKLVATDGAQPAVTACNLAALAVLAERGVVPDVVAGHSVGELSALCAAGVLDVEATLRLVGVRSRLMAAVPGTGGMTAVMGPEPAQVAAWAAEVSTPEEPLVVGLENAPDHTVVSGAFPAIERVVALASEFPATRKVVALKVGNAFHSPLMAPAADAWAEAVRAVPMAEPRVPVIPNTTAEPTTDVAVLREALIEQLTARVRWSETMRALADADTCVEVGDSKVLAGLMRAVGTRCVSLADPAAARRLEPVG</sequence>
<evidence type="ECO:0000259" key="5">
    <source>
        <dbReference type="SMART" id="SM00827"/>
    </source>
</evidence>
<dbReference type="RefSeq" id="WP_378245203.1">
    <property type="nucleotide sequence ID" value="NZ_JBHSKF010000003.1"/>
</dbReference>
<evidence type="ECO:0000256" key="1">
    <source>
        <dbReference type="ARBA" id="ARBA00022679"/>
    </source>
</evidence>
<dbReference type="SMART" id="SM00827">
    <property type="entry name" value="PKS_AT"/>
    <property type="match status" value="1"/>
</dbReference>
<dbReference type="InterPro" id="IPR050858">
    <property type="entry name" value="Mal-CoA-ACP_Trans/PKS_FabD"/>
</dbReference>
<dbReference type="EMBL" id="JBHSKF010000003">
    <property type="protein sequence ID" value="MFC5286840.1"/>
    <property type="molecule type" value="Genomic_DNA"/>
</dbReference>
<dbReference type="InterPro" id="IPR016035">
    <property type="entry name" value="Acyl_Trfase/lysoPLipase"/>
</dbReference>
<gene>
    <name evidence="6" type="ORF">ACFPM7_07235</name>
</gene>
<proteinExistence type="inferred from homology"/>
<accession>A0ABW0EKP0</accession>
<keyword evidence="7" id="KW-1185">Reference proteome</keyword>
<organism evidence="6 7">
    <name type="scientific">Actinokineospora guangxiensis</name>
    <dbReference type="NCBI Taxonomy" id="1490288"/>
    <lineage>
        <taxon>Bacteria</taxon>
        <taxon>Bacillati</taxon>
        <taxon>Actinomycetota</taxon>
        <taxon>Actinomycetes</taxon>
        <taxon>Pseudonocardiales</taxon>
        <taxon>Pseudonocardiaceae</taxon>
        <taxon>Actinokineospora</taxon>
    </lineage>
</organism>
<dbReference type="Proteomes" id="UP001596157">
    <property type="component" value="Unassembled WGS sequence"/>
</dbReference>
<dbReference type="PANTHER" id="PTHR42681:SF1">
    <property type="entry name" value="MALONYL-COA-ACYL CARRIER PROTEIN TRANSACYLASE, MITOCHONDRIAL"/>
    <property type="match status" value="1"/>
</dbReference>
<dbReference type="InterPro" id="IPR001227">
    <property type="entry name" value="Ac_transferase_dom_sf"/>
</dbReference>